<dbReference type="Pfam" id="PF01302">
    <property type="entry name" value="CAP_GLY"/>
    <property type="match status" value="1"/>
</dbReference>
<name>A0AAD9KZD6_RIDPI</name>
<feature type="domain" description="CAP-Gly" evidence="2">
    <location>
        <begin position="77"/>
        <end position="120"/>
    </location>
</feature>
<dbReference type="PROSITE" id="PS50245">
    <property type="entry name" value="CAP_GLY_2"/>
    <property type="match status" value="1"/>
</dbReference>
<dbReference type="SMART" id="SM01052">
    <property type="entry name" value="CAP_GLY"/>
    <property type="match status" value="1"/>
</dbReference>
<protein>
    <recommendedName>
        <fullName evidence="2">CAP-Gly domain-containing protein</fullName>
    </recommendedName>
</protein>
<dbReference type="AlphaFoldDB" id="A0AAD9KZD6"/>
<feature type="compositionally biased region" description="Basic and acidic residues" evidence="1">
    <location>
        <begin position="278"/>
        <end position="291"/>
    </location>
</feature>
<dbReference type="Proteomes" id="UP001209878">
    <property type="component" value="Unassembled WGS sequence"/>
</dbReference>
<comment type="caution">
    <text evidence="3">The sequence shown here is derived from an EMBL/GenBank/DDBJ whole genome shotgun (WGS) entry which is preliminary data.</text>
</comment>
<evidence type="ECO:0000313" key="4">
    <source>
        <dbReference type="Proteomes" id="UP001209878"/>
    </source>
</evidence>
<dbReference type="InterPro" id="IPR000938">
    <property type="entry name" value="CAP-Gly_domain"/>
</dbReference>
<reference evidence="3" key="1">
    <citation type="journal article" date="2023" name="Mol. Biol. Evol.">
        <title>Third-Generation Sequencing Reveals the Adaptive Role of the Epigenome in Three Deep-Sea Polychaetes.</title>
        <authorList>
            <person name="Perez M."/>
            <person name="Aroh O."/>
            <person name="Sun Y."/>
            <person name="Lan Y."/>
            <person name="Juniper S.K."/>
            <person name="Young C.R."/>
            <person name="Angers B."/>
            <person name="Qian P.Y."/>
        </authorList>
    </citation>
    <scope>NUCLEOTIDE SEQUENCE</scope>
    <source>
        <strain evidence="3">R07B-5</strain>
    </source>
</reference>
<proteinExistence type="predicted"/>
<keyword evidence="4" id="KW-1185">Reference proteome</keyword>
<accession>A0AAD9KZD6</accession>
<evidence type="ECO:0000313" key="3">
    <source>
        <dbReference type="EMBL" id="KAK2180107.1"/>
    </source>
</evidence>
<organism evidence="3 4">
    <name type="scientific">Ridgeia piscesae</name>
    <name type="common">Tubeworm</name>
    <dbReference type="NCBI Taxonomy" id="27915"/>
    <lineage>
        <taxon>Eukaryota</taxon>
        <taxon>Metazoa</taxon>
        <taxon>Spiralia</taxon>
        <taxon>Lophotrochozoa</taxon>
        <taxon>Annelida</taxon>
        <taxon>Polychaeta</taxon>
        <taxon>Sedentaria</taxon>
        <taxon>Canalipalpata</taxon>
        <taxon>Sabellida</taxon>
        <taxon>Siboglinidae</taxon>
        <taxon>Ridgeia</taxon>
    </lineage>
</organism>
<dbReference type="EMBL" id="JAODUO010000458">
    <property type="protein sequence ID" value="KAK2180107.1"/>
    <property type="molecule type" value="Genomic_DNA"/>
</dbReference>
<evidence type="ECO:0000256" key="1">
    <source>
        <dbReference type="SAM" id="MobiDB-lite"/>
    </source>
</evidence>
<dbReference type="SUPFAM" id="SSF74924">
    <property type="entry name" value="Cap-Gly domain"/>
    <property type="match status" value="1"/>
</dbReference>
<dbReference type="InterPro" id="IPR036859">
    <property type="entry name" value="CAP-Gly_dom_sf"/>
</dbReference>
<dbReference type="Gene3D" id="2.30.30.190">
    <property type="entry name" value="CAP Gly-rich-like domain"/>
    <property type="match status" value="1"/>
</dbReference>
<feature type="region of interest" description="Disordered" evidence="1">
    <location>
        <begin position="249"/>
        <end position="291"/>
    </location>
</feature>
<evidence type="ECO:0000259" key="2">
    <source>
        <dbReference type="PROSITE" id="PS50245"/>
    </source>
</evidence>
<gene>
    <name evidence="3" type="ORF">NP493_459g01049</name>
</gene>
<sequence length="291" mass="32906">MDPFLCGCSACQKFWTSTFGSGFDQLLKPATDRVRDTSEIFSMVDVKGGNHSLLKVGDMVRIPSGHKGTVKFIGILDSERIAPETYVGVHLYDEVSFADNGIVKGKKYFNCPPGHGVIVKYAATERLPGQCRRPPYTGNSMFPSYKEIQRNRSRIRRKQAAHAHDAWTGAREPVVHVFDRDDIAYKDGQKRAASRRHQMAIGVEQQNMWRRREMQRGFERLKQKFGTGERAERLARTLQTLQEAYDIGASGRWQATDETGTLESREEDTEDPPSSKGNSREGGRGVLFREM</sequence>